<protein>
    <submittedName>
        <fullName evidence="2">Uncharacterized protein</fullName>
    </submittedName>
</protein>
<proteinExistence type="predicted"/>
<dbReference type="AlphaFoldDB" id="A0A2J6RXT6"/>
<dbReference type="EMBL" id="KZ613942">
    <property type="protein sequence ID" value="PMD43320.1"/>
    <property type="molecule type" value="Genomic_DNA"/>
</dbReference>
<gene>
    <name evidence="2" type="ORF">L207DRAFT_293400</name>
</gene>
<evidence type="ECO:0000256" key="1">
    <source>
        <dbReference type="SAM" id="MobiDB-lite"/>
    </source>
</evidence>
<reference evidence="2 3" key="1">
    <citation type="submission" date="2016-04" db="EMBL/GenBank/DDBJ databases">
        <title>A degradative enzymes factory behind the ericoid mycorrhizal symbiosis.</title>
        <authorList>
            <consortium name="DOE Joint Genome Institute"/>
            <person name="Martino E."/>
            <person name="Morin E."/>
            <person name="Grelet G."/>
            <person name="Kuo A."/>
            <person name="Kohler A."/>
            <person name="Daghino S."/>
            <person name="Barry K."/>
            <person name="Choi C."/>
            <person name="Cichocki N."/>
            <person name="Clum A."/>
            <person name="Copeland A."/>
            <person name="Hainaut M."/>
            <person name="Haridas S."/>
            <person name="Labutti K."/>
            <person name="Lindquist E."/>
            <person name="Lipzen A."/>
            <person name="Khouja H.-R."/>
            <person name="Murat C."/>
            <person name="Ohm R."/>
            <person name="Olson A."/>
            <person name="Spatafora J."/>
            <person name="Veneault-Fourrey C."/>
            <person name="Henrissat B."/>
            <person name="Grigoriev I."/>
            <person name="Martin F."/>
            <person name="Perotto S."/>
        </authorList>
    </citation>
    <scope>NUCLEOTIDE SEQUENCE [LARGE SCALE GENOMIC DNA]</scope>
    <source>
        <strain evidence="2 3">F</strain>
    </source>
</reference>
<evidence type="ECO:0000313" key="3">
    <source>
        <dbReference type="Proteomes" id="UP000235786"/>
    </source>
</evidence>
<accession>A0A2J6RXT6</accession>
<feature type="region of interest" description="Disordered" evidence="1">
    <location>
        <begin position="109"/>
        <end position="128"/>
    </location>
</feature>
<evidence type="ECO:0000313" key="2">
    <source>
        <dbReference type="EMBL" id="PMD43320.1"/>
    </source>
</evidence>
<organism evidence="2 3">
    <name type="scientific">Hyaloscypha variabilis (strain UAMH 11265 / GT02V1 / F)</name>
    <name type="common">Meliniomyces variabilis</name>
    <dbReference type="NCBI Taxonomy" id="1149755"/>
    <lineage>
        <taxon>Eukaryota</taxon>
        <taxon>Fungi</taxon>
        <taxon>Dikarya</taxon>
        <taxon>Ascomycota</taxon>
        <taxon>Pezizomycotina</taxon>
        <taxon>Leotiomycetes</taxon>
        <taxon>Helotiales</taxon>
        <taxon>Hyaloscyphaceae</taxon>
        <taxon>Hyaloscypha</taxon>
        <taxon>Hyaloscypha variabilis</taxon>
    </lineage>
</organism>
<feature type="compositionally biased region" description="Basic and acidic residues" evidence="1">
    <location>
        <begin position="109"/>
        <end position="121"/>
    </location>
</feature>
<name>A0A2J6RXT6_HYAVF</name>
<dbReference type="Proteomes" id="UP000235786">
    <property type="component" value="Unassembled WGS sequence"/>
</dbReference>
<sequence length="327" mass="36231">MWLWDYPAPADVEGCSRREWVGRVAAVETGPGQVAFAGDPRIQDSSHPPHPPRGFDELLYCTVQRNACCCSSRASRCQSAALDQHVAQHSTQTSTQTSTAALLGLESHPTFDPRARQKERTPVSQSSSGVARRLRFLKAATASLFCGIGHRRRGLHLHHNVFFTLHTSHPHPHLTPHFTSLHNSHHIVTSPSPIFFLLSPAAAHNLAAAELAQYPPNKRIILLHKVPTLASTRTRPAVSPIRHRVTRCTRPPPTHLLPPTLPTPSNCNHFKHTAASQQDRTLRLRPNLFTLFAPAQLFLILLTSIDTLSFSTARLELKPHHHLGPPC</sequence>
<keyword evidence="3" id="KW-1185">Reference proteome</keyword>